<dbReference type="AlphaFoldDB" id="A0A1H7U4F5"/>
<dbReference type="InterPro" id="IPR026444">
    <property type="entry name" value="Secre_tail"/>
</dbReference>
<dbReference type="NCBIfam" id="TIGR04183">
    <property type="entry name" value="Por_Secre_tail"/>
    <property type="match status" value="1"/>
</dbReference>
<proteinExistence type="predicted"/>
<sequence>GVHTITYSFTNANGCTDTASDTIEVFGIPDTSVDDTSSPTFTANISGASYQWIDCDTNTSISGETNQSFTAIENGSYSVEITLNGCSERSSCFLVATLSVEEEELKDQDLRIYPIPTKGLLNISVPIKKVTIFNMIGEKVFESNTNTFDISELNSGIYFVNIEGEKGNTVKRILKE</sequence>
<dbReference type="EMBL" id="FOAB01000007">
    <property type="protein sequence ID" value="SEL91950.1"/>
    <property type="molecule type" value="Genomic_DNA"/>
</dbReference>
<accession>A0A1H7U4F5</accession>
<keyword evidence="1" id="KW-0732">Signal</keyword>
<dbReference type="Pfam" id="PF18962">
    <property type="entry name" value="Por_Secre_tail"/>
    <property type="match status" value="1"/>
</dbReference>
<feature type="domain" description="Secretion system C-terminal sorting" evidence="2">
    <location>
        <begin position="112"/>
        <end position="173"/>
    </location>
</feature>
<name>A0A1H7U4F5_AQUAM</name>
<evidence type="ECO:0000313" key="4">
    <source>
        <dbReference type="Proteomes" id="UP000198521"/>
    </source>
</evidence>
<gene>
    <name evidence="3" type="ORF">SAMN04487910_3584</name>
</gene>
<reference evidence="3 4" key="1">
    <citation type="submission" date="2016-10" db="EMBL/GenBank/DDBJ databases">
        <authorList>
            <person name="de Groot N.N."/>
        </authorList>
    </citation>
    <scope>NUCLEOTIDE SEQUENCE [LARGE SCALE GENOMIC DNA]</scope>
    <source>
        <strain evidence="3 4">DSM 25232</strain>
    </source>
</reference>
<keyword evidence="4" id="KW-1185">Reference proteome</keyword>
<evidence type="ECO:0000259" key="2">
    <source>
        <dbReference type="Pfam" id="PF18962"/>
    </source>
</evidence>
<dbReference type="Proteomes" id="UP000198521">
    <property type="component" value="Unassembled WGS sequence"/>
</dbReference>
<protein>
    <submittedName>
        <fullName evidence="3">Por secretion system C-terminal sorting domain-containing protein</fullName>
    </submittedName>
</protein>
<dbReference type="STRING" id="1038014.SAMN04487910_3584"/>
<feature type="non-terminal residue" evidence="3">
    <location>
        <position position="1"/>
    </location>
</feature>
<dbReference type="RefSeq" id="WP_139195694.1">
    <property type="nucleotide sequence ID" value="NZ_FOAB01000007.1"/>
</dbReference>
<organism evidence="3 4">
    <name type="scientific">Aquimarina amphilecti</name>
    <dbReference type="NCBI Taxonomy" id="1038014"/>
    <lineage>
        <taxon>Bacteria</taxon>
        <taxon>Pseudomonadati</taxon>
        <taxon>Bacteroidota</taxon>
        <taxon>Flavobacteriia</taxon>
        <taxon>Flavobacteriales</taxon>
        <taxon>Flavobacteriaceae</taxon>
        <taxon>Aquimarina</taxon>
    </lineage>
</organism>
<evidence type="ECO:0000313" key="3">
    <source>
        <dbReference type="EMBL" id="SEL91950.1"/>
    </source>
</evidence>
<dbReference type="OrthoDB" id="1391570at2"/>
<evidence type="ECO:0000256" key="1">
    <source>
        <dbReference type="ARBA" id="ARBA00022729"/>
    </source>
</evidence>